<dbReference type="InterPro" id="IPR008620">
    <property type="entry name" value="FixH"/>
</dbReference>
<keyword evidence="1" id="KW-0812">Transmembrane</keyword>
<feature type="transmembrane region" description="Helical" evidence="1">
    <location>
        <begin position="6"/>
        <end position="25"/>
    </location>
</feature>
<reference evidence="3" key="1">
    <citation type="submission" date="2020-08" db="EMBL/GenBank/DDBJ databases">
        <title>Lacibacter sp. S13-6-6 genome sequencing.</title>
        <authorList>
            <person name="Jin L."/>
        </authorList>
    </citation>
    <scope>NUCLEOTIDE SEQUENCE [LARGE SCALE GENOMIC DNA]</scope>
    <source>
        <strain evidence="3">S13-6-6</strain>
    </source>
</reference>
<evidence type="ECO:0000313" key="2">
    <source>
        <dbReference type="EMBL" id="QNA45550.1"/>
    </source>
</evidence>
<dbReference type="Pfam" id="PF05751">
    <property type="entry name" value="FixH"/>
    <property type="match status" value="1"/>
</dbReference>
<keyword evidence="3" id="KW-1185">Reference proteome</keyword>
<evidence type="ECO:0000256" key="1">
    <source>
        <dbReference type="SAM" id="Phobius"/>
    </source>
</evidence>
<name>A0A7G5XJ97_9BACT</name>
<dbReference type="EMBL" id="CP060007">
    <property type="protein sequence ID" value="QNA45550.1"/>
    <property type="molecule type" value="Genomic_DNA"/>
</dbReference>
<evidence type="ECO:0000313" key="3">
    <source>
        <dbReference type="Proteomes" id="UP000515344"/>
    </source>
</evidence>
<proteinExistence type="predicted"/>
<accession>A0A7G5XJ97</accession>
<keyword evidence="1" id="KW-1133">Transmembrane helix</keyword>
<sequence>MTLNWGHKITLAFSAFVVFMFVMVYKSMKTDFQLVTKEYYKDELAYQQVIDGTNRANNLSTAVQATQLNNELIIQLPTEMKGKTISGNIWLYCSSDDKKDHRLELAVDENGRQVISSKNMLPANYLLKVSWKAGELNYYNEQRITLK</sequence>
<dbReference type="KEGG" id="lacs:H4075_04930"/>
<dbReference type="Proteomes" id="UP000515344">
    <property type="component" value="Chromosome"/>
</dbReference>
<keyword evidence="1" id="KW-0472">Membrane</keyword>
<organism evidence="2 3">
    <name type="scientific">Lacibacter sediminis</name>
    <dbReference type="NCBI Taxonomy" id="2760713"/>
    <lineage>
        <taxon>Bacteria</taxon>
        <taxon>Pseudomonadati</taxon>
        <taxon>Bacteroidota</taxon>
        <taxon>Chitinophagia</taxon>
        <taxon>Chitinophagales</taxon>
        <taxon>Chitinophagaceae</taxon>
        <taxon>Lacibacter</taxon>
    </lineage>
</organism>
<gene>
    <name evidence="2" type="ORF">H4075_04930</name>
</gene>
<protein>
    <submittedName>
        <fullName evidence="2">FixH family protein</fullName>
    </submittedName>
</protein>
<dbReference type="AlphaFoldDB" id="A0A7G5XJ97"/>
<dbReference type="RefSeq" id="WP_182804704.1">
    <property type="nucleotide sequence ID" value="NZ_CP060007.1"/>
</dbReference>